<dbReference type="EMBL" id="LFZN01000043">
    <property type="protein sequence ID" value="KXT02289.1"/>
    <property type="molecule type" value="Genomic_DNA"/>
</dbReference>
<evidence type="ECO:0000256" key="2">
    <source>
        <dbReference type="ARBA" id="ARBA00022980"/>
    </source>
</evidence>
<keyword evidence="3" id="KW-0687">Ribonucleoprotein</keyword>
<dbReference type="OrthoDB" id="274752at2759"/>
<keyword evidence="6" id="KW-1185">Reference proteome</keyword>
<dbReference type="Proteomes" id="UP000070133">
    <property type="component" value="Unassembled WGS sequence"/>
</dbReference>
<feature type="compositionally biased region" description="Basic and acidic residues" evidence="4">
    <location>
        <begin position="295"/>
        <end position="304"/>
    </location>
</feature>
<evidence type="ECO:0008006" key="7">
    <source>
        <dbReference type="Google" id="ProtNLM"/>
    </source>
</evidence>
<dbReference type="Gene3D" id="2.40.50.140">
    <property type="entry name" value="Nucleic acid-binding proteins"/>
    <property type="match status" value="1"/>
</dbReference>
<evidence type="ECO:0000313" key="6">
    <source>
        <dbReference type="Proteomes" id="UP000070133"/>
    </source>
</evidence>
<reference evidence="5 6" key="1">
    <citation type="submission" date="2015-07" db="EMBL/GenBank/DDBJ databases">
        <title>Comparative genomics of the Sigatoka disease complex on banana suggests a link between parallel evolutionary changes in Pseudocercospora fijiensis and Pseudocercospora eumusae and increased virulence on the banana host.</title>
        <authorList>
            <person name="Chang T.-C."/>
            <person name="Salvucci A."/>
            <person name="Crous P.W."/>
            <person name="Stergiopoulos I."/>
        </authorList>
    </citation>
    <scope>NUCLEOTIDE SEQUENCE [LARGE SCALE GENOMIC DNA]</scope>
    <source>
        <strain evidence="5 6">CBS 114824</strain>
    </source>
</reference>
<comment type="caution">
    <text evidence="5">The sequence shown here is derived from an EMBL/GenBank/DDBJ whole genome shotgun (WGS) entry which is preliminary data.</text>
</comment>
<dbReference type="GO" id="GO:0005840">
    <property type="term" value="C:ribosome"/>
    <property type="evidence" value="ECO:0007669"/>
    <property type="project" value="UniProtKB-KW"/>
</dbReference>
<evidence type="ECO:0000313" key="5">
    <source>
        <dbReference type="EMBL" id="KXT02289.1"/>
    </source>
</evidence>
<feature type="compositionally biased region" description="Polar residues" evidence="4">
    <location>
        <begin position="230"/>
        <end position="254"/>
    </location>
</feature>
<comment type="similarity">
    <text evidence="1">Belongs to the universal ribosomal protein uS17 family.</text>
</comment>
<dbReference type="InterPro" id="IPR000266">
    <property type="entry name" value="Ribosomal_uS17"/>
</dbReference>
<dbReference type="GO" id="GO:0006412">
    <property type="term" value="P:translation"/>
    <property type="evidence" value="ECO:0007669"/>
    <property type="project" value="InterPro"/>
</dbReference>
<proteinExistence type="inferred from homology"/>
<dbReference type="GO" id="GO:0003735">
    <property type="term" value="F:structural constituent of ribosome"/>
    <property type="evidence" value="ECO:0007669"/>
    <property type="project" value="InterPro"/>
</dbReference>
<dbReference type="SUPFAM" id="SSF50249">
    <property type="entry name" value="Nucleic acid-binding proteins"/>
    <property type="match status" value="1"/>
</dbReference>
<keyword evidence="2" id="KW-0689">Ribosomal protein</keyword>
<dbReference type="STRING" id="321146.A0A139HIV5"/>
<name>A0A139HIV5_9PEZI</name>
<protein>
    <recommendedName>
        <fullName evidence="7">Nucleic acid-binding protein</fullName>
    </recommendedName>
</protein>
<evidence type="ECO:0000256" key="1">
    <source>
        <dbReference type="ARBA" id="ARBA00010254"/>
    </source>
</evidence>
<organism evidence="5 6">
    <name type="scientific">Pseudocercospora eumusae</name>
    <dbReference type="NCBI Taxonomy" id="321146"/>
    <lineage>
        <taxon>Eukaryota</taxon>
        <taxon>Fungi</taxon>
        <taxon>Dikarya</taxon>
        <taxon>Ascomycota</taxon>
        <taxon>Pezizomycotina</taxon>
        <taxon>Dothideomycetes</taxon>
        <taxon>Dothideomycetidae</taxon>
        <taxon>Mycosphaerellales</taxon>
        <taxon>Mycosphaerellaceae</taxon>
        <taxon>Pseudocercospora</taxon>
    </lineage>
</organism>
<dbReference type="AlphaFoldDB" id="A0A139HIV5"/>
<accession>A0A139HIV5</accession>
<dbReference type="GO" id="GO:1990904">
    <property type="term" value="C:ribonucleoprotein complex"/>
    <property type="evidence" value="ECO:0007669"/>
    <property type="project" value="UniProtKB-KW"/>
</dbReference>
<feature type="region of interest" description="Disordered" evidence="4">
    <location>
        <begin position="295"/>
        <end position="314"/>
    </location>
</feature>
<dbReference type="Pfam" id="PF00366">
    <property type="entry name" value="Ribosomal_S17"/>
    <property type="match status" value="1"/>
</dbReference>
<gene>
    <name evidence="5" type="ORF">AC578_246</name>
</gene>
<dbReference type="InterPro" id="IPR012340">
    <property type="entry name" value="NA-bd_OB-fold"/>
</dbReference>
<evidence type="ECO:0000256" key="3">
    <source>
        <dbReference type="ARBA" id="ARBA00023274"/>
    </source>
</evidence>
<sequence>MSQRAFSLPIRTIATKAVKPQWICRRCLATQQSSPTPSEKYSKGRTSELLSTQLPQKHLPPQLLSHVNAETLPINEQEQWEKVEPHKKIVGVVVSHGKMEKTVRVRVAAQRWNERIKKHYRHDINHLVHDPNDSLTTGDVVELHRLKVSKQVEHVVARIISPFGKPVEERPPVPTPEERLAEYKAKRMVKLRRRELRIRAGEGDAEAIQKLKEMGHDPGAGAKPGVGRNDNVQQNVGKSRTPSSEAILGSQGQKLPQGVLPGGKEEVGKINERARHNKGKAMKFNAKAEERIVEAQEKHQELAKEGLGSDSAMR</sequence>
<evidence type="ECO:0000256" key="4">
    <source>
        <dbReference type="SAM" id="MobiDB-lite"/>
    </source>
</evidence>
<feature type="region of interest" description="Disordered" evidence="4">
    <location>
        <begin position="215"/>
        <end position="284"/>
    </location>
</feature>
<feature type="compositionally biased region" description="Basic and acidic residues" evidence="4">
    <location>
        <begin position="263"/>
        <end position="274"/>
    </location>
</feature>